<evidence type="ECO:0000256" key="3">
    <source>
        <dbReference type="ARBA" id="ARBA00010918"/>
    </source>
</evidence>
<proteinExistence type="inferred from homology"/>
<dbReference type="STRING" id="3055.A0A2K3E2Q6"/>
<dbReference type="KEGG" id="cre:CHLRE_02g108100v5"/>
<keyword evidence="5 15" id="KW-0812">Transmembrane</keyword>
<dbReference type="CDD" id="cd03875">
    <property type="entry name" value="M28_Fxna_like"/>
    <property type="match status" value="1"/>
</dbReference>
<dbReference type="GO" id="GO:0006508">
    <property type="term" value="P:proteolysis"/>
    <property type="evidence" value="ECO:0000318"/>
    <property type="project" value="GO_Central"/>
</dbReference>
<dbReference type="InterPro" id="IPR045175">
    <property type="entry name" value="M28_fam"/>
</dbReference>
<feature type="transmembrane region" description="Helical" evidence="15">
    <location>
        <begin position="419"/>
        <end position="437"/>
    </location>
</feature>
<name>A0A2K3E2Q6_CHLRE</name>
<evidence type="ECO:0000256" key="11">
    <source>
        <dbReference type="ARBA" id="ARBA00023049"/>
    </source>
</evidence>
<evidence type="ECO:0000313" key="18">
    <source>
        <dbReference type="Proteomes" id="UP000006906"/>
    </source>
</evidence>
<dbReference type="SUPFAM" id="SSF53187">
    <property type="entry name" value="Zn-dependent exopeptidases"/>
    <property type="match status" value="1"/>
</dbReference>
<evidence type="ECO:0000313" key="17">
    <source>
        <dbReference type="EMBL" id="PNW87080.1"/>
    </source>
</evidence>
<reference evidence="17 18" key="1">
    <citation type="journal article" date="2007" name="Science">
        <title>The Chlamydomonas genome reveals the evolution of key animal and plant functions.</title>
        <authorList>
            <person name="Merchant S.S."/>
            <person name="Prochnik S.E."/>
            <person name="Vallon O."/>
            <person name="Harris E.H."/>
            <person name="Karpowicz S.J."/>
            <person name="Witman G.B."/>
            <person name="Terry A."/>
            <person name="Salamov A."/>
            <person name="Fritz-Laylin L.K."/>
            <person name="Marechal-Drouard L."/>
            <person name="Marshall W.F."/>
            <person name="Qu L.H."/>
            <person name="Nelson D.R."/>
            <person name="Sanderfoot A.A."/>
            <person name="Spalding M.H."/>
            <person name="Kapitonov V.V."/>
            <person name="Ren Q."/>
            <person name="Ferris P."/>
            <person name="Lindquist E."/>
            <person name="Shapiro H."/>
            <person name="Lucas S.M."/>
            <person name="Grimwood J."/>
            <person name="Schmutz J."/>
            <person name="Cardol P."/>
            <person name="Cerutti H."/>
            <person name="Chanfreau G."/>
            <person name="Chen C.L."/>
            <person name="Cognat V."/>
            <person name="Croft M.T."/>
            <person name="Dent R."/>
            <person name="Dutcher S."/>
            <person name="Fernandez E."/>
            <person name="Fukuzawa H."/>
            <person name="Gonzalez-Ballester D."/>
            <person name="Gonzalez-Halphen D."/>
            <person name="Hallmann A."/>
            <person name="Hanikenne M."/>
            <person name="Hippler M."/>
            <person name="Inwood W."/>
            <person name="Jabbari K."/>
            <person name="Kalanon M."/>
            <person name="Kuras R."/>
            <person name="Lefebvre P.A."/>
            <person name="Lemaire S.D."/>
            <person name="Lobanov A.V."/>
            <person name="Lohr M."/>
            <person name="Manuell A."/>
            <person name="Meier I."/>
            <person name="Mets L."/>
            <person name="Mittag M."/>
            <person name="Mittelmeier T."/>
            <person name="Moroney J.V."/>
            <person name="Moseley J."/>
            <person name="Napoli C."/>
            <person name="Nedelcu A.M."/>
            <person name="Niyogi K."/>
            <person name="Novoselov S.V."/>
            <person name="Paulsen I.T."/>
            <person name="Pazour G."/>
            <person name="Purton S."/>
            <person name="Ral J.P."/>
            <person name="Riano-Pachon D.M."/>
            <person name="Riekhof W."/>
            <person name="Rymarquis L."/>
            <person name="Schroda M."/>
            <person name="Stern D."/>
            <person name="Umen J."/>
            <person name="Willows R."/>
            <person name="Wilson N."/>
            <person name="Zimmer S.L."/>
            <person name="Allmer J."/>
            <person name="Balk J."/>
            <person name="Bisova K."/>
            <person name="Chen C.J."/>
            <person name="Elias M."/>
            <person name="Gendler K."/>
            <person name="Hauser C."/>
            <person name="Lamb M.R."/>
            <person name="Ledford H."/>
            <person name="Long J.C."/>
            <person name="Minagawa J."/>
            <person name="Page M.D."/>
            <person name="Pan J."/>
            <person name="Pootakham W."/>
            <person name="Roje S."/>
            <person name="Rose A."/>
            <person name="Stahlberg E."/>
            <person name="Terauchi A.M."/>
            <person name="Yang P."/>
            <person name="Ball S."/>
            <person name="Bowler C."/>
            <person name="Dieckmann C.L."/>
            <person name="Gladyshev V.N."/>
            <person name="Green P."/>
            <person name="Jorgensen R."/>
            <person name="Mayfield S."/>
            <person name="Mueller-Roeber B."/>
            <person name="Rajamani S."/>
            <person name="Sayre R.T."/>
            <person name="Brokstein P."/>
            <person name="Dubchak I."/>
            <person name="Goodstein D."/>
            <person name="Hornick L."/>
            <person name="Huang Y.W."/>
            <person name="Jhaveri J."/>
            <person name="Luo Y."/>
            <person name="Martinez D."/>
            <person name="Ngau W.C."/>
            <person name="Otillar B."/>
            <person name="Poliakov A."/>
            <person name="Porter A."/>
            <person name="Szajkowski L."/>
            <person name="Werner G."/>
            <person name="Zhou K."/>
            <person name="Grigoriev I.V."/>
            <person name="Rokhsar D.S."/>
            <person name="Grossman A.R."/>
        </authorList>
    </citation>
    <scope>NUCLEOTIDE SEQUENCE [LARGE SCALE GENOMIC DNA]</scope>
    <source>
        <strain evidence="18">CC-503</strain>
    </source>
</reference>
<protein>
    <recommendedName>
        <fullName evidence="16">Peptidase M28 domain-containing protein</fullName>
    </recommendedName>
</protein>
<dbReference type="ExpressionAtlas" id="A0A2K3E2Q6">
    <property type="expression patterns" value="baseline and differential"/>
</dbReference>
<comment type="cofactor">
    <cofactor evidence="1">
        <name>Zn(2+)</name>
        <dbReference type="ChEBI" id="CHEBI:29105"/>
    </cofactor>
</comment>
<dbReference type="InParanoid" id="A0A2K3E2Q6"/>
<evidence type="ECO:0000256" key="8">
    <source>
        <dbReference type="ARBA" id="ARBA00022824"/>
    </source>
</evidence>
<dbReference type="Gene3D" id="3.40.630.10">
    <property type="entry name" value="Zn peptidases"/>
    <property type="match status" value="1"/>
</dbReference>
<comment type="subcellular location">
    <subcellularLocation>
        <location evidence="2">Endoplasmic reticulum membrane</location>
        <topology evidence="2">Multi-pass membrane protein</topology>
    </subcellularLocation>
</comment>
<dbReference type="InterPro" id="IPR007484">
    <property type="entry name" value="Peptidase_M28"/>
</dbReference>
<dbReference type="Pfam" id="PF04389">
    <property type="entry name" value="Peptidase_M28"/>
    <property type="match status" value="1"/>
</dbReference>
<feature type="region of interest" description="Disordered" evidence="14">
    <location>
        <begin position="702"/>
        <end position="725"/>
    </location>
</feature>
<dbReference type="AlphaFoldDB" id="A0A2K3E2Q6"/>
<keyword evidence="4" id="KW-0645">Protease</keyword>
<evidence type="ECO:0000256" key="1">
    <source>
        <dbReference type="ARBA" id="ARBA00001947"/>
    </source>
</evidence>
<evidence type="ECO:0000256" key="10">
    <source>
        <dbReference type="ARBA" id="ARBA00022989"/>
    </source>
</evidence>
<keyword evidence="12 15" id="KW-0472">Membrane</keyword>
<dbReference type="Gramene" id="PNW87080">
    <property type="protein sequence ID" value="PNW87080"/>
    <property type="gene ID" value="CHLRE_02g108100v5"/>
</dbReference>
<gene>
    <name evidence="17" type="ORF">CHLRE_02g108100v5</name>
</gene>
<evidence type="ECO:0000256" key="2">
    <source>
        <dbReference type="ARBA" id="ARBA00004477"/>
    </source>
</evidence>
<accession>A0A2K3E2Q6</accession>
<keyword evidence="9" id="KW-0862">Zinc</keyword>
<dbReference type="EMBL" id="CM008963">
    <property type="protein sequence ID" value="PNW87080.1"/>
    <property type="molecule type" value="Genomic_DNA"/>
</dbReference>
<keyword evidence="7" id="KW-0378">Hydrolase</keyword>
<feature type="transmembrane region" description="Helical" evidence="15">
    <location>
        <begin position="387"/>
        <end position="407"/>
    </location>
</feature>
<dbReference type="PANTHER" id="PTHR12147">
    <property type="entry name" value="METALLOPEPTIDASE M28 FAMILY MEMBER"/>
    <property type="match status" value="1"/>
</dbReference>
<evidence type="ECO:0000256" key="14">
    <source>
        <dbReference type="SAM" id="MobiDB-lite"/>
    </source>
</evidence>
<feature type="domain" description="Peptidase M28" evidence="16">
    <location>
        <begin position="107"/>
        <end position="301"/>
    </location>
</feature>
<sequence length="1009" mass="105661">MMVLMERRLHWMPPVRNATAAPEFFSEERAWAHMQALAGDLPDRQISMPQLRLAHDYVEAQGRLLQQLAAARGGDVEVQVYRENVTGSVAMDFGGVAFTNAYNSLTNIVVTITPAGTAGRPGLLIAAHHDSAVASPGASDDVAMVAVMLEAARALLARPPASLPAVPLVLLFDGGEESICQAGHGFFNASTHARGLGAFINLEAMGAGGLPILFQHTGAWTVAAWASGAPNAHGARIAQDIFDTGLIPGDTDYRMFSARHFGTLPGLDIAFIRDSVAYHSSLDCVDRVRRGSLQDMGEALLGGLMSVAAAMAADTDGKLRTREAIQERAVYFDLIGGGMVHYTDSTARLLHTAPLALFIMLPLASVAGGQTAAGVMQRMAGAAVRALSAFVGALAAPALLGVARVLLTGVSMAWFAHHWLAYLMYLPIAAAFALRPWMRLRDEAMRLRPGQQGHHVACQVYGVGLLLSALAAGLCVAGLQGFSQIFAMGGMLGFAVGSVLDNGAPTLTPLAAAGVLAVSTAPLAAMGAILGTFLDVMMERMAITGHHSTLLADGLIGVLTGSAALGYSCCCLLPLMGYALGGLLGNGPTVFADADTHTGAFRTTQQPRGGARAPEGREWSSRKAVLGLLLATSLGAVVWVSVAGGAGDGFEPYDESNPRRVTITHLHETGSWLPEDDEFPATAARAVAAAVAASLLHPAAAASAAQVQEPPTSPEEERRELRPLVSPPPRVVAKWALGITDSNPWEQILRALPAAANAAANASRGGGAAGLLETAPLTLPYVVRQSAVRHGEAAALPYEYASFHPLDRLLGKLVLAAEPAAEPPVAVPPYVRLLGEEVITAEDGSCPSPDAAGTTTSSGTAGSGEAGSCNADGASRRRRLHLRVFTEAHCWAMLNITTAKPIRRWSLPSQPVAAPLQQPGGGAVSGYFHMVRFSHESESPFWELWIDVDMEEGGAEGQAGGAAAAAWASVELSATYLSLTRELIAMRDALPKWVLPTWIGTTYHSAYVF</sequence>
<dbReference type="OrthoDB" id="76293at2759"/>
<evidence type="ECO:0000256" key="9">
    <source>
        <dbReference type="ARBA" id="ARBA00022833"/>
    </source>
</evidence>
<feature type="region of interest" description="Disordered" evidence="14">
    <location>
        <begin position="842"/>
        <end position="872"/>
    </location>
</feature>
<dbReference type="GO" id="GO:0046872">
    <property type="term" value="F:metal ion binding"/>
    <property type="evidence" value="ECO:0007669"/>
    <property type="project" value="UniProtKB-KW"/>
</dbReference>
<keyword evidence="13" id="KW-0325">Glycoprotein</keyword>
<keyword evidence="18" id="KW-1185">Reference proteome</keyword>
<evidence type="ECO:0000256" key="6">
    <source>
        <dbReference type="ARBA" id="ARBA00022723"/>
    </source>
</evidence>
<feature type="compositionally biased region" description="Low complexity" evidence="14">
    <location>
        <begin position="851"/>
        <end position="860"/>
    </location>
</feature>
<feature type="transmembrane region" description="Helical" evidence="15">
    <location>
        <begin position="355"/>
        <end position="375"/>
    </location>
</feature>
<dbReference type="Proteomes" id="UP000006906">
    <property type="component" value="Chromosome 2"/>
</dbReference>
<dbReference type="GO" id="GO:0005789">
    <property type="term" value="C:endoplasmic reticulum membrane"/>
    <property type="evidence" value="ECO:0007669"/>
    <property type="project" value="UniProtKB-SubCell"/>
</dbReference>
<evidence type="ECO:0000256" key="4">
    <source>
        <dbReference type="ARBA" id="ARBA00022670"/>
    </source>
</evidence>
<feature type="transmembrane region" description="Helical" evidence="15">
    <location>
        <begin position="554"/>
        <end position="575"/>
    </location>
</feature>
<dbReference type="FunFam" id="3.40.630.10:FF:000008">
    <property type="entry name" value="Endoplasmic reticulum metallopeptidase 1"/>
    <property type="match status" value="1"/>
</dbReference>
<dbReference type="GeneID" id="5725281"/>
<keyword evidence="11" id="KW-0482">Metalloprotease</keyword>
<evidence type="ECO:0000256" key="7">
    <source>
        <dbReference type="ARBA" id="ARBA00022801"/>
    </source>
</evidence>
<evidence type="ECO:0000256" key="12">
    <source>
        <dbReference type="ARBA" id="ARBA00023136"/>
    </source>
</evidence>
<dbReference type="PANTHER" id="PTHR12147:SF22">
    <property type="entry name" value="ENDOPLASMIC RETICULUM METALLOPEPTIDASE 1"/>
    <property type="match status" value="1"/>
</dbReference>
<feature type="transmembrane region" description="Helical" evidence="15">
    <location>
        <begin position="458"/>
        <end position="479"/>
    </location>
</feature>
<dbReference type="OMA" id="RMFSARH"/>
<evidence type="ECO:0000259" key="16">
    <source>
        <dbReference type="Pfam" id="PF04389"/>
    </source>
</evidence>
<evidence type="ECO:0000256" key="5">
    <source>
        <dbReference type="ARBA" id="ARBA00022692"/>
    </source>
</evidence>
<organism evidence="17 18">
    <name type="scientific">Chlamydomonas reinhardtii</name>
    <name type="common">Chlamydomonas smithii</name>
    <dbReference type="NCBI Taxonomy" id="3055"/>
    <lineage>
        <taxon>Eukaryota</taxon>
        <taxon>Viridiplantae</taxon>
        <taxon>Chlorophyta</taxon>
        <taxon>core chlorophytes</taxon>
        <taxon>Chlorophyceae</taxon>
        <taxon>CS clade</taxon>
        <taxon>Chlamydomonadales</taxon>
        <taxon>Chlamydomonadaceae</taxon>
        <taxon>Chlamydomonas</taxon>
    </lineage>
</organism>
<keyword evidence="10 15" id="KW-1133">Transmembrane helix</keyword>
<dbReference type="GO" id="GO:0008235">
    <property type="term" value="F:metalloexopeptidase activity"/>
    <property type="evidence" value="ECO:0007669"/>
    <property type="project" value="InterPro"/>
</dbReference>
<comment type="similarity">
    <text evidence="3">Belongs to the peptidase M28 family.</text>
</comment>
<feature type="transmembrane region" description="Helical" evidence="15">
    <location>
        <begin position="510"/>
        <end position="534"/>
    </location>
</feature>
<evidence type="ECO:0000256" key="13">
    <source>
        <dbReference type="ARBA" id="ARBA00023180"/>
    </source>
</evidence>
<keyword evidence="6" id="KW-0479">Metal-binding</keyword>
<dbReference type="InterPro" id="IPR048024">
    <property type="entry name" value="Fxna-like_M28_dom"/>
</dbReference>
<dbReference type="RefSeq" id="XP_042927469.1">
    <property type="nucleotide sequence ID" value="XM_043059835.1"/>
</dbReference>
<keyword evidence="8" id="KW-0256">Endoplasmic reticulum</keyword>
<evidence type="ECO:0000256" key="15">
    <source>
        <dbReference type="SAM" id="Phobius"/>
    </source>
</evidence>